<comment type="caution">
    <text evidence="2">The sequence shown here is derived from an EMBL/GenBank/DDBJ whole genome shotgun (WGS) entry which is preliminary data.</text>
</comment>
<proteinExistence type="predicted"/>
<accession>A0A0M1VSW6</accession>
<name>A0A0M1VSW6_FUSVC</name>
<dbReference type="GeneID" id="79798688"/>
<dbReference type="PANTHER" id="PTHR33969">
    <property type="entry name" value="SEGREGATION AND CONDENSATION PROTEIN A"/>
    <property type="match status" value="1"/>
</dbReference>
<protein>
    <recommendedName>
        <fullName evidence="1">Segregation and condensation protein A</fullName>
    </recommendedName>
</protein>
<evidence type="ECO:0000256" key="1">
    <source>
        <dbReference type="ARBA" id="ARBA00044777"/>
    </source>
</evidence>
<dbReference type="Gene3D" id="6.10.250.2410">
    <property type="match status" value="1"/>
</dbReference>
<dbReference type="Pfam" id="PF02616">
    <property type="entry name" value="SMC_ScpA"/>
    <property type="match status" value="1"/>
</dbReference>
<dbReference type="AlphaFoldDB" id="A0A0M1VSW6"/>
<dbReference type="InterPro" id="IPR003768">
    <property type="entry name" value="ScpA"/>
</dbReference>
<dbReference type="EMBL" id="ACDE02000013">
    <property type="protein sequence ID" value="EEO39539.1"/>
    <property type="molecule type" value="Genomic_DNA"/>
</dbReference>
<evidence type="ECO:0000313" key="2">
    <source>
        <dbReference type="EMBL" id="EEO39539.1"/>
    </source>
</evidence>
<reference evidence="2 3" key="1">
    <citation type="submission" date="2011-10" db="EMBL/GenBank/DDBJ databases">
        <title>The Genome Sequence of Fusobacterium sp. 4_1_13.</title>
        <authorList>
            <consortium name="The Broad Institute Genome Sequencing Platform"/>
            <person name="Earl A."/>
            <person name="Ward D."/>
            <person name="Feldgarden M."/>
            <person name="Gevers D."/>
            <person name="Strauss J."/>
            <person name="Ambrose C."/>
            <person name="Allen-Vercoe E."/>
            <person name="Young S.K."/>
            <person name="Zeng Q."/>
            <person name="Gargeya S."/>
            <person name="Fitzgerald M."/>
            <person name="Haas B."/>
            <person name="Abouelleil A."/>
            <person name="Alvarado L."/>
            <person name="Arachchi H.M."/>
            <person name="Berlin A."/>
            <person name="Brown A."/>
            <person name="Chapman S.B."/>
            <person name="Chen Z."/>
            <person name="Dunbar C."/>
            <person name="Freedman E."/>
            <person name="Gearin G."/>
            <person name="Goldberg J."/>
            <person name="Griggs A."/>
            <person name="Gujja S."/>
            <person name="Heiman D."/>
            <person name="Howarth C."/>
            <person name="Larson L."/>
            <person name="Lui A."/>
            <person name="MacDonald P.J."/>
            <person name="Montmayeur A."/>
            <person name="Murphy C."/>
            <person name="Neiman D."/>
            <person name="Pearson M."/>
            <person name="Priest M."/>
            <person name="Roberts A."/>
            <person name="Saif S."/>
            <person name="Shea T."/>
            <person name="Shenoy N."/>
            <person name="Sisk P."/>
            <person name="Stolte C."/>
            <person name="Sykes S."/>
            <person name="Wortman J."/>
            <person name="Nusbaum C."/>
            <person name="Birren B."/>
        </authorList>
    </citation>
    <scope>NUCLEOTIDE SEQUENCE [LARGE SCALE GENOMIC DNA]</scope>
    <source>
        <strain evidence="2 3">4_1_13</strain>
    </source>
</reference>
<sequence length="225" mass="26712">MEEVVVKLNNFEGPFDLLLNLIEKNKMKISDINISQLIDEYLEVLKVSKRENIEIKSDFIIIASELIEIKTLNLLNLDKDKEKETNLRRRLEEHKLFKEVVPKIAELEKEFNISYSRGESKRVIKKIAKDYDLSSLTTDDIFEVYKKYFDSIDISEVMELNLMKQYDIKEVMDNILMKVYFKKWLIDDLFLEAENKLHLIYIFLAILELYKDAKINIDNGEITKC</sequence>
<dbReference type="RefSeq" id="WP_005888616.1">
    <property type="nucleotide sequence ID" value="NZ_KQ235735.1"/>
</dbReference>
<gene>
    <name evidence="2" type="ORF">FSCG_00252</name>
</gene>
<evidence type="ECO:0000313" key="3">
    <source>
        <dbReference type="Proteomes" id="UP000004925"/>
    </source>
</evidence>
<organism evidence="2 3">
    <name type="scientific">Fusobacterium vincentii 4_1_13</name>
    <dbReference type="NCBI Taxonomy" id="469606"/>
    <lineage>
        <taxon>Bacteria</taxon>
        <taxon>Fusobacteriati</taxon>
        <taxon>Fusobacteriota</taxon>
        <taxon>Fusobacteriia</taxon>
        <taxon>Fusobacteriales</taxon>
        <taxon>Fusobacteriaceae</taxon>
        <taxon>Fusobacterium</taxon>
    </lineage>
</organism>
<dbReference type="eggNOG" id="COG1354">
    <property type="taxonomic scope" value="Bacteria"/>
</dbReference>
<dbReference type="HOGENOM" id="CLU_038686_3_3_0"/>
<dbReference type="Proteomes" id="UP000004925">
    <property type="component" value="Unassembled WGS sequence"/>
</dbReference>
<dbReference type="PANTHER" id="PTHR33969:SF2">
    <property type="entry name" value="SEGREGATION AND CONDENSATION PROTEIN A"/>
    <property type="match status" value="1"/>
</dbReference>